<gene>
    <name evidence="3" type="ORF">H7J73_20050</name>
</gene>
<evidence type="ECO:0000256" key="1">
    <source>
        <dbReference type="SAM" id="MobiDB-lite"/>
    </source>
</evidence>
<evidence type="ECO:0000313" key="4">
    <source>
        <dbReference type="Proteomes" id="UP001526201"/>
    </source>
</evidence>
<organism evidence="3 4">
    <name type="scientific">Mycolicibacterium komossense</name>
    <dbReference type="NCBI Taxonomy" id="1779"/>
    <lineage>
        <taxon>Bacteria</taxon>
        <taxon>Bacillati</taxon>
        <taxon>Actinomycetota</taxon>
        <taxon>Actinomycetes</taxon>
        <taxon>Mycobacteriales</taxon>
        <taxon>Mycobacteriaceae</taxon>
        <taxon>Mycolicibacterium</taxon>
    </lineage>
</organism>
<dbReference type="EMBL" id="JACKTY010000032">
    <property type="protein sequence ID" value="MCV7228309.1"/>
    <property type="molecule type" value="Genomic_DNA"/>
</dbReference>
<keyword evidence="4" id="KW-1185">Reference proteome</keyword>
<comment type="caution">
    <text evidence="3">The sequence shown here is derived from an EMBL/GenBank/DDBJ whole genome shotgun (WGS) entry which is preliminary data.</text>
</comment>
<feature type="region of interest" description="Disordered" evidence="1">
    <location>
        <begin position="31"/>
        <end position="64"/>
    </location>
</feature>
<protein>
    <recommendedName>
        <fullName evidence="2">Biotin carboxylase-like N-terminal domain-containing protein</fullName>
    </recommendedName>
</protein>
<dbReference type="Proteomes" id="UP001526201">
    <property type="component" value="Unassembled WGS sequence"/>
</dbReference>
<feature type="domain" description="Biotin carboxylase-like N-terminal" evidence="2">
    <location>
        <begin position="8"/>
        <end position="34"/>
    </location>
</feature>
<evidence type="ECO:0000313" key="3">
    <source>
        <dbReference type="EMBL" id="MCV7228309.1"/>
    </source>
</evidence>
<dbReference type="Pfam" id="PF00289">
    <property type="entry name" value="Biotin_carb_N"/>
    <property type="match status" value="1"/>
</dbReference>
<reference evidence="3 4" key="1">
    <citation type="journal article" date="2022" name="BMC Genomics">
        <title>Comparative genome analysis of mycobacteria focusing on tRNA and non-coding RNA.</title>
        <authorList>
            <person name="Behra P.R.K."/>
            <person name="Pettersson B.M.F."/>
            <person name="Ramesh M."/>
            <person name="Das S."/>
            <person name="Dasgupta S."/>
            <person name="Kirsebom L.A."/>
        </authorList>
    </citation>
    <scope>NUCLEOTIDE SEQUENCE [LARGE SCALE GENOMIC DNA]</scope>
    <source>
        <strain evidence="3 4">DSM 44078</strain>
    </source>
</reference>
<sequence length="64" mass="6697">MPSPESTIAKILVANRGGIAIRAFRAAHELGMATSPPPSRGWSPSTSTQATGSNPVRRSPPSRQ</sequence>
<dbReference type="SUPFAM" id="SSF52440">
    <property type="entry name" value="PreATP-grasp domain"/>
    <property type="match status" value="1"/>
</dbReference>
<proteinExistence type="predicted"/>
<feature type="compositionally biased region" description="Polar residues" evidence="1">
    <location>
        <begin position="42"/>
        <end position="64"/>
    </location>
</feature>
<dbReference type="InterPro" id="IPR005481">
    <property type="entry name" value="BC-like_N"/>
</dbReference>
<dbReference type="InterPro" id="IPR016185">
    <property type="entry name" value="PreATP-grasp_dom_sf"/>
</dbReference>
<evidence type="ECO:0000259" key="2">
    <source>
        <dbReference type="Pfam" id="PF00289"/>
    </source>
</evidence>
<accession>A0ABT3CFQ7</accession>
<dbReference type="Gene3D" id="3.40.50.20">
    <property type="match status" value="1"/>
</dbReference>
<name>A0ABT3CFQ7_9MYCO</name>